<evidence type="ECO:0000313" key="1">
    <source>
        <dbReference type="EMBL" id="KAL3581041.1"/>
    </source>
</evidence>
<gene>
    <name evidence="1" type="ORF">D5086_018876</name>
</gene>
<name>A0ACC4BS95_POPAL</name>
<dbReference type="Proteomes" id="UP000309997">
    <property type="component" value="Unassembled WGS sequence"/>
</dbReference>
<protein>
    <submittedName>
        <fullName evidence="1">Uncharacterized protein</fullName>
    </submittedName>
</protein>
<accession>A0ACC4BS95</accession>
<dbReference type="EMBL" id="RCHU02000009">
    <property type="protein sequence ID" value="KAL3581041.1"/>
    <property type="molecule type" value="Genomic_DNA"/>
</dbReference>
<reference evidence="1 2" key="1">
    <citation type="journal article" date="2024" name="Plant Biotechnol. J.">
        <title>Genome and CRISPR/Cas9 system of a widespread forest tree (Populus alba) in the world.</title>
        <authorList>
            <person name="Liu Y.J."/>
            <person name="Jiang P.F."/>
            <person name="Han X.M."/>
            <person name="Li X.Y."/>
            <person name="Wang H.M."/>
            <person name="Wang Y.J."/>
            <person name="Wang X.X."/>
            <person name="Zeng Q.Y."/>
        </authorList>
    </citation>
    <scope>NUCLEOTIDE SEQUENCE [LARGE SCALE GENOMIC DNA]</scope>
    <source>
        <strain evidence="2">cv. PAL-ZL1</strain>
    </source>
</reference>
<proteinExistence type="predicted"/>
<sequence>MNHESDDVIMDRTNGDDVVEDVNDVIVMGDEDHNLNVIINKVVEDVNGMIAMDNENHELVRIKANTHKTLMKSFNTTCIHVEITKAFRGTNQELRDGDTASLSASLSSGVARMSLLE</sequence>
<organism evidence="1 2">
    <name type="scientific">Populus alba</name>
    <name type="common">White poplar</name>
    <dbReference type="NCBI Taxonomy" id="43335"/>
    <lineage>
        <taxon>Eukaryota</taxon>
        <taxon>Viridiplantae</taxon>
        <taxon>Streptophyta</taxon>
        <taxon>Embryophyta</taxon>
        <taxon>Tracheophyta</taxon>
        <taxon>Spermatophyta</taxon>
        <taxon>Magnoliopsida</taxon>
        <taxon>eudicotyledons</taxon>
        <taxon>Gunneridae</taxon>
        <taxon>Pentapetalae</taxon>
        <taxon>rosids</taxon>
        <taxon>fabids</taxon>
        <taxon>Malpighiales</taxon>
        <taxon>Salicaceae</taxon>
        <taxon>Saliceae</taxon>
        <taxon>Populus</taxon>
    </lineage>
</organism>
<evidence type="ECO:0000313" key="2">
    <source>
        <dbReference type="Proteomes" id="UP000309997"/>
    </source>
</evidence>
<keyword evidence="2" id="KW-1185">Reference proteome</keyword>
<comment type="caution">
    <text evidence="1">The sequence shown here is derived from an EMBL/GenBank/DDBJ whole genome shotgun (WGS) entry which is preliminary data.</text>
</comment>